<gene>
    <name evidence="1" type="ORF">FA13DRAFT_1727201</name>
</gene>
<proteinExistence type="predicted"/>
<comment type="caution">
    <text evidence="1">The sequence shown here is derived from an EMBL/GenBank/DDBJ whole genome shotgun (WGS) entry which is preliminary data.</text>
</comment>
<protein>
    <submittedName>
        <fullName evidence="1">Uncharacterized protein</fullName>
    </submittedName>
</protein>
<reference evidence="1 2" key="1">
    <citation type="journal article" date="2019" name="Nat. Ecol. Evol.">
        <title>Megaphylogeny resolves global patterns of mushroom evolution.</title>
        <authorList>
            <person name="Varga T."/>
            <person name="Krizsan K."/>
            <person name="Foldi C."/>
            <person name="Dima B."/>
            <person name="Sanchez-Garcia M."/>
            <person name="Sanchez-Ramirez S."/>
            <person name="Szollosi G.J."/>
            <person name="Szarkandi J.G."/>
            <person name="Papp V."/>
            <person name="Albert L."/>
            <person name="Andreopoulos W."/>
            <person name="Angelini C."/>
            <person name="Antonin V."/>
            <person name="Barry K.W."/>
            <person name="Bougher N.L."/>
            <person name="Buchanan P."/>
            <person name="Buyck B."/>
            <person name="Bense V."/>
            <person name="Catcheside P."/>
            <person name="Chovatia M."/>
            <person name="Cooper J."/>
            <person name="Damon W."/>
            <person name="Desjardin D."/>
            <person name="Finy P."/>
            <person name="Geml J."/>
            <person name="Haridas S."/>
            <person name="Hughes K."/>
            <person name="Justo A."/>
            <person name="Karasinski D."/>
            <person name="Kautmanova I."/>
            <person name="Kiss B."/>
            <person name="Kocsube S."/>
            <person name="Kotiranta H."/>
            <person name="LaButti K.M."/>
            <person name="Lechner B.E."/>
            <person name="Liimatainen K."/>
            <person name="Lipzen A."/>
            <person name="Lukacs Z."/>
            <person name="Mihaltcheva S."/>
            <person name="Morgado L.N."/>
            <person name="Niskanen T."/>
            <person name="Noordeloos M.E."/>
            <person name="Ohm R.A."/>
            <person name="Ortiz-Santana B."/>
            <person name="Ovrebo C."/>
            <person name="Racz N."/>
            <person name="Riley R."/>
            <person name="Savchenko A."/>
            <person name="Shiryaev A."/>
            <person name="Soop K."/>
            <person name="Spirin V."/>
            <person name="Szebenyi C."/>
            <person name="Tomsovsky M."/>
            <person name="Tulloss R.E."/>
            <person name="Uehling J."/>
            <person name="Grigoriev I.V."/>
            <person name="Vagvolgyi C."/>
            <person name="Papp T."/>
            <person name="Martin F.M."/>
            <person name="Miettinen O."/>
            <person name="Hibbett D.S."/>
            <person name="Nagy L.G."/>
        </authorList>
    </citation>
    <scope>NUCLEOTIDE SEQUENCE [LARGE SCALE GENOMIC DNA]</scope>
    <source>
        <strain evidence="1 2">FP101781</strain>
    </source>
</reference>
<dbReference type="EMBL" id="QPFP01000005">
    <property type="protein sequence ID" value="TEB36830.1"/>
    <property type="molecule type" value="Genomic_DNA"/>
</dbReference>
<evidence type="ECO:0000313" key="1">
    <source>
        <dbReference type="EMBL" id="TEB36830.1"/>
    </source>
</evidence>
<dbReference type="AlphaFoldDB" id="A0A4Y7TRM4"/>
<evidence type="ECO:0000313" key="2">
    <source>
        <dbReference type="Proteomes" id="UP000298030"/>
    </source>
</evidence>
<sequence length="115" mass="12888">MLRVVPDERPALSVLHQASEKFHHTISPEYMLSRILATPSPMPPMYPDAPHPLASQNVDQGGPLYWRPVGIPSNFSPRFSCFLNLTYIPTTLSITPRGLLCIPSAWLLDLLHSRT</sequence>
<organism evidence="1 2">
    <name type="scientific">Coprinellus micaceus</name>
    <name type="common">Glistening ink-cap mushroom</name>
    <name type="synonym">Coprinus micaceus</name>
    <dbReference type="NCBI Taxonomy" id="71717"/>
    <lineage>
        <taxon>Eukaryota</taxon>
        <taxon>Fungi</taxon>
        <taxon>Dikarya</taxon>
        <taxon>Basidiomycota</taxon>
        <taxon>Agaricomycotina</taxon>
        <taxon>Agaricomycetes</taxon>
        <taxon>Agaricomycetidae</taxon>
        <taxon>Agaricales</taxon>
        <taxon>Agaricineae</taxon>
        <taxon>Psathyrellaceae</taxon>
        <taxon>Coprinellus</taxon>
    </lineage>
</organism>
<dbReference type="Proteomes" id="UP000298030">
    <property type="component" value="Unassembled WGS sequence"/>
</dbReference>
<keyword evidence="2" id="KW-1185">Reference proteome</keyword>
<accession>A0A4Y7TRM4</accession>
<name>A0A4Y7TRM4_COPMI</name>